<keyword evidence="5" id="KW-1185">Reference proteome</keyword>
<evidence type="ECO:0000259" key="1">
    <source>
        <dbReference type="Pfam" id="PF13387"/>
    </source>
</evidence>
<gene>
    <name evidence="4" type="ORF">DIZ80_09115</name>
</gene>
<reference evidence="4 5" key="1">
    <citation type="journal article" date="2018" name="ISME J.">
        <title>Endosymbiont genomes yield clues of tubeworm success.</title>
        <authorList>
            <person name="Li Y."/>
            <person name="Liles M.R."/>
            <person name="Halanych K.M."/>
        </authorList>
    </citation>
    <scope>NUCLEOTIDE SEQUENCE [LARGE SCALE GENOMIC DNA]</scope>
    <source>
        <strain evidence="4">A1464</strain>
    </source>
</reference>
<comment type="caution">
    <text evidence="4">The sequence shown here is derived from an EMBL/GenBank/DDBJ whole genome shotgun (WGS) entry which is preliminary data.</text>
</comment>
<organism evidence="4 5">
    <name type="scientific">endosymbiont of Galathealinum brachiosum</name>
    <dbReference type="NCBI Taxonomy" id="2200906"/>
    <lineage>
        <taxon>Bacteria</taxon>
        <taxon>Pseudomonadati</taxon>
        <taxon>Pseudomonadota</taxon>
        <taxon>Gammaproteobacteria</taxon>
        <taxon>sulfur-oxidizing symbionts</taxon>
    </lineage>
</organism>
<dbReference type="Pfam" id="PF25225">
    <property type="entry name" value="DUF7843"/>
    <property type="match status" value="1"/>
</dbReference>
<accession>A0A370DC06</accession>
<dbReference type="InterPro" id="IPR057165">
    <property type="entry name" value="DUF7843"/>
</dbReference>
<evidence type="ECO:0000259" key="3">
    <source>
        <dbReference type="Pfam" id="PF25225"/>
    </source>
</evidence>
<evidence type="ECO:0000259" key="2">
    <source>
        <dbReference type="Pfam" id="PF25222"/>
    </source>
</evidence>
<feature type="domain" description="DUF7843" evidence="3">
    <location>
        <begin position="44"/>
        <end position="121"/>
    </location>
</feature>
<dbReference type="EMBL" id="QFXC01000011">
    <property type="protein sequence ID" value="RDH82442.1"/>
    <property type="molecule type" value="Genomic_DNA"/>
</dbReference>
<evidence type="ECO:0000313" key="5">
    <source>
        <dbReference type="Proteomes" id="UP000254266"/>
    </source>
</evidence>
<dbReference type="Pfam" id="PF25222">
    <property type="entry name" value="DUF7840"/>
    <property type="match status" value="1"/>
</dbReference>
<dbReference type="InterPro" id="IPR057162">
    <property type="entry name" value="DUF7840"/>
</dbReference>
<name>A0A370DC06_9GAMM</name>
<dbReference type="AlphaFoldDB" id="A0A370DC06"/>
<feature type="domain" description="Lnb N-terminal periplasmic" evidence="1">
    <location>
        <begin position="138"/>
        <end position="309"/>
    </location>
</feature>
<dbReference type="Pfam" id="PF13387">
    <property type="entry name" value="Lnb_N"/>
    <property type="match status" value="1"/>
</dbReference>
<dbReference type="Proteomes" id="UP000254266">
    <property type="component" value="Unassembled WGS sequence"/>
</dbReference>
<proteinExistence type="predicted"/>
<sequence length="635" mass="73813">MYFIRFFWLYAVLFFSITSQVKALENSAIETELQQLIKNTSDSELWKDIEWLNLLHYQGGPDFNDYISQVDDPVFFNAQDGKTNPKNELEKTLKSFYNTNIINKNKHAQCRFIARFSWLKNKYPNSFQQLPNISCDEYTKWRKEVPEEKVSLIFPAYHLNSPSSMFGHTLLRIDPADSEQASTWLSTAVNFGANIQSSDNSIFFAVKGLAGGYSGTFIVAPYYEKIKEYNRQENRDIWEYPLNLTPEETKRIVLHLWELKNIKFDYYFFDENCSYRLLELLQVARPELKLTQQFGLTAIPIDTVRSIEQANLMTDTVYRPSQTTSINYLLDKLSSTQRELVLKVSRNAELIHSESFLKNSIEEKNIIIDTAYRYLRYQQNDDGRSELNAKNSFLLLNAINKTEKFSSKNITYSESQRPEKGHLSKKMAITVGDDNDQSFAQLDFRMSFHSLEDNLKGFLEGAQINIGSLSIRATEDEMQLQQLDLIDIFSLTPRNDFFQPLSWKVYTGLEQQIINGEDHLTAHVTAGVGASYNIWSNNLVYGLLTTRLETSSQYSQAIEPALGISTGLLQHFSFGTGHIEISGEEFYHDEFRHRIKYTQNFNLQRNHAVQLSFLRQHQTDLYFTEAQLSYHYFFH</sequence>
<feature type="domain" description="DUF7840" evidence="2">
    <location>
        <begin position="416"/>
        <end position="633"/>
    </location>
</feature>
<dbReference type="InterPro" id="IPR025178">
    <property type="entry name" value="Lnb_N"/>
</dbReference>
<protein>
    <submittedName>
        <fullName evidence="4">Uncharacterized protein</fullName>
    </submittedName>
</protein>
<evidence type="ECO:0000313" key="4">
    <source>
        <dbReference type="EMBL" id="RDH82442.1"/>
    </source>
</evidence>